<evidence type="ECO:0000256" key="1">
    <source>
        <dbReference type="SAM" id="Phobius"/>
    </source>
</evidence>
<keyword evidence="1" id="KW-0472">Membrane</keyword>
<dbReference type="EnsemblMetazoa" id="G34146.1">
    <property type="protein sequence ID" value="G34146.1:cds"/>
    <property type="gene ID" value="G34146"/>
</dbReference>
<sequence length="133" mass="14884">MVRNPYGCCPNTKWDTENSMCKDCAPGYFWMNCSKTCPFPFYGNSCNRSCPCNETECDFKDGCRKDSDNSTIESVIPEVLGNMSDLSVPEDASRDKATEDLLNTSLIIFSAIAAVLFVANIALIIVDKQWRRI</sequence>
<accession>A0A8W8MMP6</accession>
<reference evidence="2" key="1">
    <citation type="submission" date="2022-08" db="UniProtKB">
        <authorList>
            <consortium name="EnsemblMetazoa"/>
        </authorList>
    </citation>
    <scope>IDENTIFICATION</scope>
    <source>
        <strain evidence="2">05x7-T-G4-1.051#20</strain>
    </source>
</reference>
<name>A0A8W8MMP6_MAGGI</name>
<dbReference type="AlphaFoldDB" id="A0A8W8MMP6"/>
<feature type="transmembrane region" description="Helical" evidence="1">
    <location>
        <begin position="106"/>
        <end position="126"/>
    </location>
</feature>
<organism evidence="2 3">
    <name type="scientific">Magallana gigas</name>
    <name type="common">Pacific oyster</name>
    <name type="synonym">Crassostrea gigas</name>
    <dbReference type="NCBI Taxonomy" id="29159"/>
    <lineage>
        <taxon>Eukaryota</taxon>
        <taxon>Metazoa</taxon>
        <taxon>Spiralia</taxon>
        <taxon>Lophotrochozoa</taxon>
        <taxon>Mollusca</taxon>
        <taxon>Bivalvia</taxon>
        <taxon>Autobranchia</taxon>
        <taxon>Pteriomorphia</taxon>
        <taxon>Ostreida</taxon>
        <taxon>Ostreoidea</taxon>
        <taxon>Ostreidae</taxon>
        <taxon>Magallana</taxon>
    </lineage>
</organism>
<evidence type="ECO:0000313" key="2">
    <source>
        <dbReference type="EnsemblMetazoa" id="G34146.1:cds"/>
    </source>
</evidence>
<dbReference type="Proteomes" id="UP000005408">
    <property type="component" value="Unassembled WGS sequence"/>
</dbReference>
<proteinExistence type="predicted"/>
<keyword evidence="1" id="KW-1133">Transmembrane helix</keyword>
<dbReference type="Gene3D" id="2.170.300.10">
    <property type="entry name" value="Tie2 ligand-binding domain superfamily"/>
    <property type="match status" value="1"/>
</dbReference>
<protein>
    <submittedName>
        <fullName evidence="2">Uncharacterized protein</fullName>
    </submittedName>
</protein>
<keyword evidence="1" id="KW-0812">Transmembrane</keyword>
<keyword evidence="3" id="KW-1185">Reference proteome</keyword>
<evidence type="ECO:0000313" key="3">
    <source>
        <dbReference type="Proteomes" id="UP000005408"/>
    </source>
</evidence>